<dbReference type="Proteomes" id="UP000332933">
    <property type="component" value="Unassembled WGS sequence"/>
</dbReference>
<organism evidence="5 6">
    <name type="scientific">Aphanomyces stellatus</name>
    <dbReference type="NCBI Taxonomy" id="120398"/>
    <lineage>
        <taxon>Eukaryota</taxon>
        <taxon>Sar</taxon>
        <taxon>Stramenopiles</taxon>
        <taxon>Oomycota</taxon>
        <taxon>Saprolegniomycetes</taxon>
        <taxon>Saprolegniales</taxon>
        <taxon>Verrucalvaceae</taxon>
        <taxon>Aphanomyces</taxon>
    </lineage>
</organism>
<reference evidence="5 6" key="1">
    <citation type="submission" date="2019-03" db="EMBL/GenBank/DDBJ databases">
        <authorList>
            <person name="Gaulin E."/>
            <person name="Dumas B."/>
        </authorList>
    </citation>
    <scope>NUCLEOTIDE SEQUENCE [LARGE SCALE GENOMIC DNA]</scope>
    <source>
        <strain evidence="5">CBS 568.67</strain>
    </source>
</reference>
<dbReference type="EMBL" id="CAADRA010005875">
    <property type="protein sequence ID" value="VFT93007.1"/>
    <property type="molecule type" value="Genomic_DNA"/>
</dbReference>
<dbReference type="AlphaFoldDB" id="A0A485L556"/>
<dbReference type="InterPro" id="IPR003591">
    <property type="entry name" value="Leu-rich_rpt_typical-subtyp"/>
</dbReference>
<keyword evidence="1" id="KW-0433">Leucine-rich repeat</keyword>
<reference evidence="4" key="2">
    <citation type="submission" date="2019-06" db="EMBL/GenBank/DDBJ databases">
        <title>Genomics analysis of Aphanomyces spp. identifies a new class of oomycete effector associated with host adaptation.</title>
        <authorList>
            <person name="Gaulin E."/>
        </authorList>
    </citation>
    <scope>NUCLEOTIDE SEQUENCE</scope>
    <source>
        <strain evidence="4">CBS 578.67</strain>
    </source>
</reference>
<accession>A0A485L556</accession>
<dbReference type="SMART" id="SM00364">
    <property type="entry name" value="LRR_BAC"/>
    <property type="match status" value="7"/>
</dbReference>
<gene>
    <name evidence="5" type="primary">Aste57867_16229</name>
    <name evidence="4" type="ORF">As57867_016172</name>
    <name evidence="5" type="ORF">ASTE57867_16229</name>
</gene>
<dbReference type="Pfam" id="PF00560">
    <property type="entry name" value="LRR_1"/>
    <property type="match status" value="1"/>
</dbReference>
<dbReference type="SUPFAM" id="SSF47473">
    <property type="entry name" value="EF-hand"/>
    <property type="match status" value="1"/>
</dbReference>
<protein>
    <submittedName>
        <fullName evidence="5">Aste57867_16229 protein</fullName>
    </submittedName>
</protein>
<feature type="region of interest" description="Disordered" evidence="3">
    <location>
        <begin position="956"/>
        <end position="1016"/>
    </location>
</feature>
<proteinExistence type="predicted"/>
<dbReference type="InterPro" id="IPR032675">
    <property type="entry name" value="LRR_dom_sf"/>
</dbReference>
<feature type="compositionally biased region" description="Basic residues" evidence="3">
    <location>
        <begin position="988"/>
        <end position="1005"/>
    </location>
</feature>
<dbReference type="SUPFAM" id="SSF52058">
    <property type="entry name" value="L domain-like"/>
    <property type="match status" value="1"/>
</dbReference>
<sequence>MRSAVELAAMEAVRAAKEFLATDHSKATSPKRPQTAVGPRERLKAAASKFYGVADDSSIVPSHPIVSPPRLHCSTFQAWLAAEGHLRTMHHVQVLVEKERAQLHATADVASVHLPFDYARDGNNELKLLHAAMGDKTAAYMRDLHQCFCLLRRRLATCPADAKTHMHAMFFSTHRFYSHADVTALLSQHASVLTPRHVAMMLTHCDTTGSGQVDMRIFLDLVQSILPAREALLNHVFRVILPYAAVEKKSASVGGSSGTSAHCRLFKLVAMVKERQAAGRDGSAAALQWLQSFSDPTMTRHAWMLWHRDQSDLVDDDGAWLLFLGTLSCLSTRPRHLTTDNVWGFLALDATVADVDGAAYAALLQQRADAIHARHVLGRRGALQNDMAAVERALQVARTHLQHRGQTLSRVAIAGHTLVATPADVLGDVMSQLGAVESLTLQPMATTIPEAISRVTSLVQLDVAHVGLQRFPASLGALVHLQKLGASNNFLTASSFPATMESLVRLTHVDISANKCTTLPLGFAQLVALQAFDCSANNLQALPDMLFQRWSHLKSLSLHDNRLASLPASLGACSSLTALSCHRNALTRLPPVLASLVQLTDATWHNNQLGFDDDTATPLLHGLAHVPRFTLPHNCLRRIPPATGLPHLRALRVCALGHNDLRDLDAIDFGLLVACVEVDLRENRLKRLPSSLFRMPHLTHLAVQANVLVALPANLQHAPALETLHAHTNHITELPPQLNPSLRHLDLSHNRIQRLPPTWAASTGHRTSSNHLVLETLKLDDNPFDDPALQLIVSNQTTVVPSPSTIHLQAALVKLVDYLDRTTKRSKVEFATYQRSSAANRKAYDLKVRKGQAKGAAEYVEWAFRDVPRANQGGATVAVTAFHRALEAMGAPWTAAEWRRVVHAFEASSDAIDLDAFLDGVEAAKSKKTPTAKTTTTTTAERILVYVADMAARATRCPPREIVPPPPVDTKRPTSATTSPPKATCRQSPHKPRRRQPAKTPRKKTPPTDDAVPRDRQRARLQILAQRLHDPPPTTLCTTPSSSAVVRVECLGPTTTRVLDVPWPRGVVTVARLKDAILAHARMPVSSQVVLVGWTAAGARMRVEDDVVLADPSTTARPFQLIVGDLVEAQRSTPETLE</sequence>
<name>A0A485L556_9STRA</name>
<dbReference type="InterPro" id="IPR011992">
    <property type="entry name" value="EF-hand-dom_pair"/>
</dbReference>
<dbReference type="Gene3D" id="3.80.10.10">
    <property type="entry name" value="Ribonuclease Inhibitor"/>
    <property type="match status" value="2"/>
</dbReference>
<dbReference type="OrthoDB" id="1668230at2759"/>
<dbReference type="PANTHER" id="PTHR48051:SF1">
    <property type="entry name" value="RAS SUPPRESSOR PROTEIN 1"/>
    <property type="match status" value="1"/>
</dbReference>
<evidence type="ECO:0000256" key="3">
    <source>
        <dbReference type="SAM" id="MobiDB-lite"/>
    </source>
</evidence>
<dbReference type="SMART" id="SM00369">
    <property type="entry name" value="LRR_TYP"/>
    <property type="match status" value="7"/>
</dbReference>
<dbReference type="InterPro" id="IPR050216">
    <property type="entry name" value="LRR_domain-containing"/>
</dbReference>
<keyword evidence="6" id="KW-1185">Reference proteome</keyword>
<keyword evidence="2" id="KW-0677">Repeat</keyword>
<dbReference type="PANTHER" id="PTHR48051">
    <property type="match status" value="1"/>
</dbReference>
<dbReference type="GO" id="GO:0005737">
    <property type="term" value="C:cytoplasm"/>
    <property type="evidence" value="ECO:0007669"/>
    <property type="project" value="TreeGrafter"/>
</dbReference>
<feature type="compositionally biased region" description="Low complexity" evidence="3">
    <location>
        <begin position="973"/>
        <end position="984"/>
    </location>
</feature>
<evidence type="ECO:0000313" key="4">
    <source>
        <dbReference type="EMBL" id="KAF0692718.1"/>
    </source>
</evidence>
<evidence type="ECO:0000256" key="1">
    <source>
        <dbReference type="ARBA" id="ARBA00022614"/>
    </source>
</evidence>
<dbReference type="PROSITE" id="PS51450">
    <property type="entry name" value="LRR"/>
    <property type="match status" value="2"/>
</dbReference>
<evidence type="ECO:0000256" key="2">
    <source>
        <dbReference type="ARBA" id="ARBA00022737"/>
    </source>
</evidence>
<dbReference type="Pfam" id="PF13855">
    <property type="entry name" value="LRR_8"/>
    <property type="match status" value="1"/>
</dbReference>
<dbReference type="EMBL" id="VJMH01005854">
    <property type="protein sequence ID" value="KAF0692718.1"/>
    <property type="molecule type" value="Genomic_DNA"/>
</dbReference>
<evidence type="ECO:0000313" key="5">
    <source>
        <dbReference type="EMBL" id="VFT93007.1"/>
    </source>
</evidence>
<evidence type="ECO:0000313" key="6">
    <source>
        <dbReference type="Proteomes" id="UP000332933"/>
    </source>
</evidence>
<dbReference type="InterPro" id="IPR001611">
    <property type="entry name" value="Leu-rich_rpt"/>
</dbReference>